<dbReference type="EMBL" id="JBBPCC010000022">
    <property type="protein sequence ID" value="MEK8131572.1"/>
    <property type="molecule type" value="Genomic_DNA"/>
</dbReference>
<organism evidence="1 2">
    <name type="scientific">Paenibacillus filicis</name>
    <dbReference type="NCBI Taxonomy" id="669464"/>
    <lineage>
        <taxon>Bacteria</taxon>
        <taxon>Bacillati</taxon>
        <taxon>Bacillota</taxon>
        <taxon>Bacilli</taxon>
        <taxon>Bacillales</taxon>
        <taxon>Paenibacillaceae</taxon>
        <taxon>Paenibacillus</taxon>
    </lineage>
</organism>
<dbReference type="RefSeq" id="WP_341418707.1">
    <property type="nucleotide sequence ID" value="NZ_JBBPCC010000022.1"/>
</dbReference>
<accession>A0ABU9DRS4</accession>
<evidence type="ECO:0000313" key="1">
    <source>
        <dbReference type="EMBL" id="MEK8131572.1"/>
    </source>
</evidence>
<dbReference type="Proteomes" id="UP001469365">
    <property type="component" value="Unassembled WGS sequence"/>
</dbReference>
<keyword evidence="2" id="KW-1185">Reference proteome</keyword>
<reference evidence="1 2" key="1">
    <citation type="submission" date="2024-04" db="EMBL/GenBank/DDBJ databases">
        <title>draft genome sequnece of Paenibacillus filicis.</title>
        <authorList>
            <person name="Kim D.-U."/>
        </authorList>
    </citation>
    <scope>NUCLEOTIDE SEQUENCE [LARGE SCALE GENOMIC DNA]</scope>
    <source>
        <strain evidence="1 2">KACC14197</strain>
    </source>
</reference>
<gene>
    <name evidence="1" type="ORF">WMW72_27050</name>
</gene>
<proteinExistence type="predicted"/>
<sequence length="62" mass="6645">MTKDMIPAADCPEREAIAESFFRTKRGLPLCSRGVEPASPISLRLIDAAVSGTDLSPIPDTE</sequence>
<evidence type="ECO:0000313" key="2">
    <source>
        <dbReference type="Proteomes" id="UP001469365"/>
    </source>
</evidence>
<name>A0ABU9DRS4_9BACL</name>
<evidence type="ECO:0008006" key="3">
    <source>
        <dbReference type="Google" id="ProtNLM"/>
    </source>
</evidence>
<comment type="caution">
    <text evidence="1">The sequence shown here is derived from an EMBL/GenBank/DDBJ whole genome shotgun (WGS) entry which is preliminary data.</text>
</comment>
<protein>
    <recommendedName>
        <fullName evidence="3">Transcriptional regulator</fullName>
    </recommendedName>
</protein>